<evidence type="ECO:0000313" key="1">
    <source>
        <dbReference type="EMBL" id="KAI9919376.1"/>
    </source>
</evidence>
<organism evidence="1 2">
    <name type="scientific">Peronosclerospora sorghi</name>
    <dbReference type="NCBI Taxonomy" id="230839"/>
    <lineage>
        <taxon>Eukaryota</taxon>
        <taxon>Sar</taxon>
        <taxon>Stramenopiles</taxon>
        <taxon>Oomycota</taxon>
        <taxon>Peronosporomycetes</taxon>
        <taxon>Peronosporales</taxon>
        <taxon>Peronosporaceae</taxon>
        <taxon>Peronosclerospora</taxon>
    </lineage>
</organism>
<protein>
    <submittedName>
        <fullName evidence="1">Uncharacterized protein</fullName>
    </submittedName>
</protein>
<sequence length="102" mass="12114">MTGLATLSRTDRVELEKAREKLPEKKLEELEKKTEELEEQIYRITNWPDDLMHGFLSTLVEKHKRDLAPMLLFALKRAQYTGEEGNERIVKQFLEGWLKKQK</sequence>
<gene>
    <name evidence="1" type="ORF">PsorP6_017263</name>
</gene>
<reference evidence="1 2" key="1">
    <citation type="journal article" date="2022" name="bioRxiv">
        <title>The genome of the oomycete Peronosclerospora sorghi, a cosmopolitan pathogen of maize and sorghum, is inflated with dispersed pseudogenes.</title>
        <authorList>
            <person name="Fletcher K."/>
            <person name="Martin F."/>
            <person name="Isakeit T."/>
            <person name="Cavanaugh K."/>
            <person name="Magill C."/>
            <person name="Michelmore R."/>
        </authorList>
    </citation>
    <scope>NUCLEOTIDE SEQUENCE [LARGE SCALE GENOMIC DNA]</scope>
    <source>
        <strain evidence="1">P6</strain>
    </source>
</reference>
<evidence type="ECO:0000313" key="2">
    <source>
        <dbReference type="Proteomes" id="UP001163321"/>
    </source>
</evidence>
<accession>A0ACC0WM43</accession>
<comment type="caution">
    <text evidence="1">The sequence shown here is derived from an EMBL/GenBank/DDBJ whole genome shotgun (WGS) entry which is preliminary data.</text>
</comment>
<keyword evidence="2" id="KW-1185">Reference proteome</keyword>
<proteinExistence type="predicted"/>
<dbReference type="Proteomes" id="UP001163321">
    <property type="component" value="Chromosome 11"/>
</dbReference>
<name>A0ACC0WM43_9STRA</name>
<dbReference type="EMBL" id="CM047590">
    <property type="protein sequence ID" value="KAI9919376.1"/>
    <property type="molecule type" value="Genomic_DNA"/>
</dbReference>